<sequence>MLMNLKERDRFVVNHGEGLTVVDFGCYVSVAEKRPLYAEATVVRGRSSWPRKRRKAAMDKGGCLFPIGRSVDDGGPAEVEV</sequence>
<evidence type="ECO:0000313" key="1">
    <source>
        <dbReference type="EMBL" id="RRT65557.1"/>
    </source>
</evidence>
<organism evidence="1 2">
    <name type="scientific">Ensete ventricosum</name>
    <name type="common">Abyssinian banana</name>
    <name type="synonym">Musa ensete</name>
    <dbReference type="NCBI Taxonomy" id="4639"/>
    <lineage>
        <taxon>Eukaryota</taxon>
        <taxon>Viridiplantae</taxon>
        <taxon>Streptophyta</taxon>
        <taxon>Embryophyta</taxon>
        <taxon>Tracheophyta</taxon>
        <taxon>Spermatophyta</taxon>
        <taxon>Magnoliopsida</taxon>
        <taxon>Liliopsida</taxon>
        <taxon>Zingiberales</taxon>
        <taxon>Musaceae</taxon>
        <taxon>Ensete</taxon>
    </lineage>
</organism>
<evidence type="ECO:0000313" key="2">
    <source>
        <dbReference type="Proteomes" id="UP000287651"/>
    </source>
</evidence>
<reference evidence="1 2" key="1">
    <citation type="journal article" date="2014" name="Agronomy (Basel)">
        <title>A Draft Genome Sequence for Ensete ventricosum, the Drought-Tolerant Tree Against Hunger.</title>
        <authorList>
            <person name="Harrison J."/>
            <person name="Moore K.A."/>
            <person name="Paszkiewicz K."/>
            <person name="Jones T."/>
            <person name="Grant M."/>
            <person name="Ambacheew D."/>
            <person name="Muzemil S."/>
            <person name="Studholme D.J."/>
        </authorList>
    </citation>
    <scope>NUCLEOTIDE SEQUENCE [LARGE SCALE GENOMIC DNA]</scope>
</reference>
<dbReference type="Proteomes" id="UP000287651">
    <property type="component" value="Unassembled WGS sequence"/>
</dbReference>
<protein>
    <submittedName>
        <fullName evidence="1">Uncharacterized protein</fullName>
    </submittedName>
</protein>
<name>A0A426ZNJ3_ENSVE</name>
<proteinExistence type="predicted"/>
<gene>
    <name evidence="1" type="ORF">B296_00020346</name>
</gene>
<dbReference type="AlphaFoldDB" id="A0A426ZNJ3"/>
<accession>A0A426ZNJ3</accession>
<dbReference type="EMBL" id="AMZH03005769">
    <property type="protein sequence ID" value="RRT65557.1"/>
    <property type="molecule type" value="Genomic_DNA"/>
</dbReference>
<comment type="caution">
    <text evidence="1">The sequence shown here is derived from an EMBL/GenBank/DDBJ whole genome shotgun (WGS) entry which is preliminary data.</text>
</comment>